<dbReference type="CDD" id="cd02038">
    <property type="entry name" value="FlhG-like"/>
    <property type="match status" value="1"/>
</dbReference>
<name>A0A1P8UGR3_9GAMM</name>
<dbReference type="GO" id="GO:0016887">
    <property type="term" value="F:ATP hydrolysis activity"/>
    <property type="evidence" value="ECO:0007669"/>
    <property type="project" value="TreeGrafter"/>
</dbReference>
<evidence type="ECO:0000313" key="3">
    <source>
        <dbReference type="EMBL" id="APZ43025.1"/>
    </source>
</evidence>
<dbReference type="FunFam" id="3.40.50.300:FF:000158">
    <property type="entry name" value="Site-determining protein"/>
    <property type="match status" value="1"/>
</dbReference>
<dbReference type="OrthoDB" id="9816297at2"/>
<keyword evidence="2" id="KW-0067">ATP-binding</keyword>
<dbReference type="GO" id="GO:0051782">
    <property type="term" value="P:negative regulation of cell division"/>
    <property type="evidence" value="ECO:0007669"/>
    <property type="project" value="TreeGrafter"/>
</dbReference>
<proteinExistence type="predicted"/>
<dbReference type="KEGG" id="afy:BW247_07900"/>
<dbReference type="InterPro" id="IPR027417">
    <property type="entry name" value="P-loop_NTPase"/>
</dbReference>
<dbReference type="InterPro" id="IPR050625">
    <property type="entry name" value="ParA/MinD_ATPase"/>
</dbReference>
<gene>
    <name evidence="3" type="ORF">BW247_07900</name>
</gene>
<dbReference type="InterPro" id="IPR033756">
    <property type="entry name" value="YlxH/NBP35"/>
</dbReference>
<dbReference type="STRING" id="1765967.BW247_07900"/>
<dbReference type="Pfam" id="PF10609">
    <property type="entry name" value="ParA"/>
    <property type="match status" value="1"/>
</dbReference>
<reference evidence="3 4" key="1">
    <citation type="submission" date="2017-01" db="EMBL/GenBank/DDBJ databases">
        <title>Draft sequence of Acidihalobacter ferrooxidans strain DSM 14175 (strain V8).</title>
        <authorList>
            <person name="Khaleque H.N."/>
            <person name="Ramsay J.P."/>
            <person name="Murphy R.J.T."/>
            <person name="Kaksonen A.H."/>
            <person name="Boxall N.J."/>
            <person name="Watkin E.L.J."/>
        </authorList>
    </citation>
    <scope>NUCLEOTIDE SEQUENCE [LARGE SCALE GENOMIC DNA]</scope>
    <source>
        <strain evidence="3 4">V8</strain>
    </source>
</reference>
<evidence type="ECO:0000256" key="1">
    <source>
        <dbReference type="ARBA" id="ARBA00022741"/>
    </source>
</evidence>
<dbReference type="PIRSF" id="PIRSF003092">
    <property type="entry name" value="MinD"/>
    <property type="match status" value="1"/>
</dbReference>
<dbReference type="SUPFAM" id="SSF52540">
    <property type="entry name" value="P-loop containing nucleoside triphosphate hydrolases"/>
    <property type="match status" value="1"/>
</dbReference>
<dbReference type="EMBL" id="CP019434">
    <property type="protein sequence ID" value="APZ43025.1"/>
    <property type="molecule type" value="Genomic_DNA"/>
</dbReference>
<dbReference type="AlphaFoldDB" id="A0A1P8UGR3"/>
<sequence length="291" mass="31198">MHNDTDRAPAPQDGSRPVRVIAVTSGKGGVGKTNVSVNMAIALADMGRQVTLLDADLGLANIDVVLGLQPRRNLSHVVNGECGLDEIMVDGPRGLHVIPAASGVSQMGRLSRAEHAGLIRAFSQLSLPLDVLVVDTPAGISEDVISFTTAAQELVVVVCDEPASMTDAYALIKVLSREHGIGRFHVLANRVRDEAEGRTLFRKIAAVCDRFLDVTLHYIGSVPEDPQLRLAVQRQSAVVDIYPGSPAGKAFKQLAARIENWPAQRGPRGHLEFFVERLLNAQLPPAMTGSD</sequence>
<protein>
    <submittedName>
        <fullName evidence="3">Cobyrinic acid a,c-diamide synthase</fullName>
    </submittedName>
</protein>
<dbReference type="PANTHER" id="PTHR43384">
    <property type="entry name" value="SEPTUM SITE-DETERMINING PROTEIN MIND HOMOLOG, CHLOROPLASTIC-RELATED"/>
    <property type="match status" value="1"/>
</dbReference>
<dbReference type="Proteomes" id="UP000243807">
    <property type="component" value="Chromosome"/>
</dbReference>
<keyword evidence="4" id="KW-1185">Reference proteome</keyword>
<dbReference type="GO" id="GO:0005524">
    <property type="term" value="F:ATP binding"/>
    <property type="evidence" value="ECO:0007669"/>
    <property type="project" value="UniProtKB-KW"/>
</dbReference>
<dbReference type="PANTHER" id="PTHR43384:SF4">
    <property type="entry name" value="CELLULOSE BIOSYNTHESIS PROTEIN BCSQ-RELATED"/>
    <property type="match status" value="1"/>
</dbReference>
<evidence type="ECO:0000313" key="4">
    <source>
        <dbReference type="Proteomes" id="UP000243807"/>
    </source>
</evidence>
<dbReference type="InterPro" id="IPR025501">
    <property type="entry name" value="MinD_FleN"/>
</dbReference>
<keyword evidence="1" id="KW-0547">Nucleotide-binding</keyword>
<dbReference type="Gene3D" id="3.40.50.300">
    <property type="entry name" value="P-loop containing nucleotide triphosphate hydrolases"/>
    <property type="match status" value="1"/>
</dbReference>
<organism evidence="3 4">
    <name type="scientific">Acidihalobacter ferrooxydans</name>
    <dbReference type="NCBI Taxonomy" id="1765967"/>
    <lineage>
        <taxon>Bacteria</taxon>
        <taxon>Pseudomonadati</taxon>
        <taxon>Pseudomonadota</taxon>
        <taxon>Gammaproteobacteria</taxon>
        <taxon>Chromatiales</taxon>
        <taxon>Ectothiorhodospiraceae</taxon>
        <taxon>Acidihalobacter</taxon>
    </lineage>
</organism>
<accession>A0A1P8UGR3</accession>
<dbReference type="GO" id="GO:0005829">
    <property type="term" value="C:cytosol"/>
    <property type="evidence" value="ECO:0007669"/>
    <property type="project" value="TreeGrafter"/>
</dbReference>
<evidence type="ECO:0000256" key="2">
    <source>
        <dbReference type="ARBA" id="ARBA00022840"/>
    </source>
</evidence>
<dbReference type="GO" id="GO:0009898">
    <property type="term" value="C:cytoplasmic side of plasma membrane"/>
    <property type="evidence" value="ECO:0007669"/>
    <property type="project" value="TreeGrafter"/>
</dbReference>
<dbReference type="InterPro" id="IPR033875">
    <property type="entry name" value="FlhG"/>
</dbReference>
<dbReference type="RefSeq" id="WP_076836673.1">
    <property type="nucleotide sequence ID" value="NZ_CP019434.1"/>
</dbReference>